<reference evidence="3" key="1">
    <citation type="submission" date="2022-11" db="UniProtKB">
        <authorList>
            <consortium name="WormBaseParasite"/>
        </authorList>
    </citation>
    <scope>IDENTIFICATION</scope>
</reference>
<dbReference type="WBParaSite" id="nRc.2.0.1.t24305-RA">
    <property type="protein sequence ID" value="nRc.2.0.1.t24305-RA"/>
    <property type="gene ID" value="nRc.2.0.1.g24305"/>
</dbReference>
<dbReference type="GO" id="GO:0005524">
    <property type="term" value="F:ATP binding"/>
    <property type="evidence" value="ECO:0007669"/>
    <property type="project" value="InterPro"/>
</dbReference>
<feature type="domain" description="Protein kinase" evidence="1">
    <location>
        <begin position="104"/>
        <end position="366"/>
    </location>
</feature>
<dbReference type="InterPro" id="IPR050235">
    <property type="entry name" value="CK1_Ser-Thr_kinase"/>
</dbReference>
<dbReference type="OMA" id="YGHVKQE"/>
<organism evidence="2 3">
    <name type="scientific">Romanomermis culicivorax</name>
    <name type="common">Nematode worm</name>
    <dbReference type="NCBI Taxonomy" id="13658"/>
    <lineage>
        <taxon>Eukaryota</taxon>
        <taxon>Metazoa</taxon>
        <taxon>Ecdysozoa</taxon>
        <taxon>Nematoda</taxon>
        <taxon>Enoplea</taxon>
        <taxon>Dorylaimia</taxon>
        <taxon>Mermithida</taxon>
        <taxon>Mermithoidea</taxon>
        <taxon>Mermithidae</taxon>
        <taxon>Romanomermis</taxon>
    </lineage>
</organism>
<dbReference type="InterPro" id="IPR011009">
    <property type="entry name" value="Kinase-like_dom_sf"/>
</dbReference>
<sequence>MKHQVIASQVKNVKIIISSKISSKSAFHKNIDGNMRGICCTNCGECKILCFIKLVTPVRDPCKFGPCLKSKEADNLGYGQTLFECLCNMNLPYTILDEQYHMHPDIGSLVSEGGFGEVYTALDTNKNLTVAIKAENNVDSTLLEMRVLTKFQTHTNCPKVFEAGKTRTFSYIAMQLLGKNLSQIRRSCPYVPQRMSLATTYGVLVQCLHAIEGLHDTGYIHRDIKPSNFAVGCQPEDNRVVYLFDFGLCRRYTNDDGSIKAPRPYVGFRGTVRYASLAAHEGRELSRQDDLISLFYSFVELISGNLPWRSVTEKTAVADLKRSFNFDSFCHLMPDEIDRFVKIILDVRFADRPPYDRMVQLFRRLMMRSAGGIQHQETCEIRSNVENKNLFFPPKFGRFPTEIFRTTLLKFFGSVDFG</sequence>
<dbReference type="AlphaFoldDB" id="A0A915JER4"/>
<dbReference type="SMART" id="SM00220">
    <property type="entry name" value="S_TKc"/>
    <property type="match status" value="1"/>
</dbReference>
<dbReference type="Proteomes" id="UP000887565">
    <property type="component" value="Unplaced"/>
</dbReference>
<accession>A0A915JER4</accession>
<proteinExistence type="predicted"/>
<keyword evidence="2" id="KW-1185">Reference proteome</keyword>
<dbReference type="PROSITE" id="PS50011">
    <property type="entry name" value="PROTEIN_KINASE_DOM"/>
    <property type="match status" value="1"/>
</dbReference>
<dbReference type="InterPro" id="IPR000719">
    <property type="entry name" value="Prot_kinase_dom"/>
</dbReference>
<evidence type="ECO:0000313" key="2">
    <source>
        <dbReference type="Proteomes" id="UP000887565"/>
    </source>
</evidence>
<dbReference type="SUPFAM" id="SSF56112">
    <property type="entry name" value="Protein kinase-like (PK-like)"/>
    <property type="match status" value="1"/>
</dbReference>
<dbReference type="Pfam" id="PF00069">
    <property type="entry name" value="Pkinase"/>
    <property type="match status" value="1"/>
</dbReference>
<dbReference type="Gene3D" id="1.10.510.10">
    <property type="entry name" value="Transferase(Phosphotransferase) domain 1"/>
    <property type="match status" value="1"/>
</dbReference>
<name>A0A915JER4_ROMCU</name>
<dbReference type="GO" id="GO:0004672">
    <property type="term" value="F:protein kinase activity"/>
    <property type="evidence" value="ECO:0007669"/>
    <property type="project" value="InterPro"/>
</dbReference>
<protein>
    <submittedName>
        <fullName evidence="3">Protein kinase domain-containing protein</fullName>
    </submittedName>
</protein>
<evidence type="ECO:0000259" key="1">
    <source>
        <dbReference type="PROSITE" id="PS50011"/>
    </source>
</evidence>
<evidence type="ECO:0000313" key="3">
    <source>
        <dbReference type="WBParaSite" id="nRc.2.0.1.t24305-RA"/>
    </source>
</evidence>
<dbReference type="PANTHER" id="PTHR11909">
    <property type="entry name" value="CASEIN KINASE-RELATED"/>
    <property type="match status" value="1"/>
</dbReference>